<feature type="non-terminal residue" evidence="8">
    <location>
        <position position="290"/>
    </location>
</feature>
<dbReference type="GO" id="GO:0046983">
    <property type="term" value="F:protein dimerization activity"/>
    <property type="evidence" value="ECO:0007669"/>
    <property type="project" value="InterPro"/>
</dbReference>
<feature type="region of interest" description="Disordered" evidence="6">
    <location>
        <begin position="57"/>
        <end position="77"/>
    </location>
</feature>
<name>A0A9N9C4J8_9GLOM</name>
<dbReference type="AlphaFoldDB" id="A0A9N9C4J8"/>
<dbReference type="SUPFAM" id="SSF53098">
    <property type="entry name" value="Ribonuclease H-like"/>
    <property type="match status" value="1"/>
</dbReference>
<organism evidence="8 9">
    <name type="scientific">Racocetra fulgida</name>
    <dbReference type="NCBI Taxonomy" id="60492"/>
    <lineage>
        <taxon>Eukaryota</taxon>
        <taxon>Fungi</taxon>
        <taxon>Fungi incertae sedis</taxon>
        <taxon>Mucoromycota</taxon>
        <taxon>Glomeromycotina</taxon>
        <taxon>Glomeromycetes</taxon>
        <taxon>Diversisporales</taxon>
        <taxon>Gigasporaceae</taxon>
        <taxon>Racocetra</taxon>
    </lineage>
</organism>
<evidence type="ECO:0000256" key="5">
    <source>
        <dbReference type="ARBA" id="ARBA00023242"/>
    </source>
</evidence>
<evidence type="ECO:0000313" key="9">
    <source>
        <dbReference type="Proteomes" id="UP000789396"/>
    </source>
</evidence>
<evidence type="ECO:0000256" key="3">
    <source>
        <dbReference type="ARBA" id="ARBA00022771"/>
    </source>
</evidence>
<feature type="domain" description="HAT C-terminal dimerisation" evidence="7">
    <location>
        <begin position="157"/>
        <end position="214"/>
    </location>
</feature>
<gene>
    <name evidence="8" type="ORF">RFULGI_LOCUS6145</name>
</gene>
<dbReference type="InterPro" id="IPR012337">
    <property type="entry name" value="RNaseH-like_sf"/>
</dbReference>
<dbReference type="InterPro" id="IPR008906">
    <property type="entry name" value="HATC_C_dom"/>
</dbReference>
<evidence type="ECO:0000256" key="1">
    <source>
        <dbReference type="ARBA" id="ARBA00004123"/>
    </source>
</evidence>
<sequence length="290" mass="32803">FVHSFYKEDSVLQTAKCKICIEKFKDTHGSTTDLRNYLKEHGINKLNYKNFLDKHNEVNTDETNDTGSSTEDSAEDSSSSSALLATILDSCLKGLQFVNQDEYISIQEKLLVKYEELRHATPLTQVSINLINQDEEDDTFASMWASGQEIIQAKKDEVSQYMNLPETLENEDPLTWWNDHKKTFPTLSSLACNYLGVSAISVPNERLFTNAGAREISIKAKVCKIIGGPYKEVTMEIDTQSDVTWISLGLFNFLNLEKIDFDEEVITGHGNAIISVHCITLLYIKINKIK</sequence>
<evidence type="ECO:0000313" key="8">
    <source>
        <dbReference type="EMBL" id="CAG8588736.1"/>
    </source>
</evidence>
<dbReference type="PANTHER" id="PTHR46481">
    <property type="entry name" value="ZINC FINGER BED DOMAIN-CONTAINING PROTEIN 4"/>
    <property type="match status" value="1"/>
</dbReference>
<dbReference type="PANTHER" id="PTHR46481:SF10">
    <property type="entry name" value="ZINC FINGER BED DOMAIN-CONTAINING PROTEIN 39"/>
    <property type="match status" value="1"/>
</dbReference>
<keyword evidence="9" id="KW-1185">Reference proteome</keyword>
<dbReference type="Pfam" id="PF05699">
    <property type="entry name" value="Dimer_Tnp_hAT"/>
    <property type="match status" value="1"/>
</dbReference>
<proteinExistence type="predicted"/>
<comment type="caution">
    <text evidence="8">The sequence shown here is derived from an EMBL/GenBank/DDBJ whole genome shotgun (WGS) entry which is preliminary data.</text>
</comment>
<keyword evidence="2" id="KW-0479">Metal-binding</keyword>
<protein>
    <submittedName>
        <fullName evidence="8">5282_t:CDS:1</fullName>
    </submittedName>
</protein>
<dbReference type="InterPro" id="IPR052035">
    <property type="entry name" value="ZnF_BED_domain_contain"/>
</dbReference>
<dbReference type="GO" id="GO:0005634">
    <property type="term" value="C:nucleus"/>
    <property type="evidence" value="ECO:0007669"/>
    <property type="project" value="UniProtKB-SubCell"/>
</dbReference>
<accession>A0A9N9C4J8</accession>
<dbReference type="Proteomes" id="UP000789396">
    <property type="component" value="Unassembled WGS sequence"/>
</dbReference>
<keyword evidence="5" id="KW-0539">Nucleus</keyword>
<evidence type="ECO:0000259" key="7">
    <source>
        <dbReference type="Pfam" id="PF05699"/>
    </source>
</evidence>
<evidence type="ECO:0000256" key="6">
    <source>
        <dbReference type="SAM" id="MobiDB-lite"/>
    </source>
</evidence>
<dbReference type="GO" id="GO:0008270">
    <property type="term" value="F:zinc ion binding"/>
    <property type="evidence" value="ECO:0007669"/>
    <property type="project" value="UniProtKB-KW"/>
</dbReference>
<feature type="non-terminal residue" evidence="8">
    <location>
        <position position="1"/>
    </location>
</feature>
<keyword evidence="4" id="KW-0862">Zinc</keyword>
<feature type="compositionally biased region" description="Low complexity" evidence="6">
    <location>
        <begin position="68"/>
        <end position="77"/>
    </location>
</feature>
<dbReference type="OrthoDB" id="2454564at2759"/>
<keyword evidence="3" id="KW-0863">Zinc-finger</keyword>
<evidence type="ECO:0000256" key="2">
    <source>
        <dbReference type="ARBA" id="ARBA00022723"/>
    </source>
</evidence>
<reference evidence="8" key="1">
    <citation type="submission" date="2021-06" db="EMBL/GenBank/DDBJ databases">
        <authorList>
            <person name="Kallberg Y."/>
            <person name="Tangrot J."/>
            <person name="Rosling A."/>
        </authorList>
    </citation>
    <scope>NUCLEOTIDE SEQUENCE</scope>
    <source>
        <strain evidence="8">IN212</strain>
    </source>
</reference>
<comment type="subcellular location">
    <subcellularLocation>
        <location evidence="1">Nucleus</location>
    </subcellularLocation>
</comment>
<dbReference type="EMBL" id="CAJVPZ010007631">
    <property type="protein sequence ID" value="CAG8588736.1"/>
    <property type="molecule type" value="Genomic_DNA"/>
</dbReference>
<evidence type="ECO:0000256" key="4">
    <source>
        <dbReference type="ARBA" id="ARBA00022833"/>
    </source>
</evidence>